<dbReference type="HOGENOM" id="CLU_100509_0_1_9"/>
<dbReference type="Gene3D" id="1.10.1760.20">
    <property type="match status" value="1"/>
</dbReference>
<proteinExistence type="predicted"/>
<gene>
    <name evidence="2" type="ORF">HMPREF9629_01704</name>
</gene>
<feature type="transmembrane region" description="Helical" evidence="1">
    <location>
        <begin position="126"/>
        <end position="148"/>
    </location>
</feature>
<reference evidence="2 3" key="1">
    <citation type="submission" date="2011-08" db="EMBL/GenBank/DDBJ databases">
        <title>The Genome Sequence of Eubacteriaceae bacterium ACC19a.</title>
        <authorList>
            <consortium name="The Broad Institute Genome Sequencing Platform"/>
            <person name="Earl A."/>
            <person name="Ward D."/>
            <person name="Feldgarden M."/>
            <person name="Gevers D."/>
            <person name="Sizova M."/>
            <person name="Hazen A."/>
            <person name="Epstein S."/>
            <person name="Young S.K."/>
            <person name="Zeng Q."/>
            <person name="Gargeya S."/>
            <person name="Fitzgerald M."/>
            <person name="Haas B."/>
            <person name="Abouelleil A."/>
            <person name="Alvarado L."/>
            <person name="Arachchi H.M."/>
            <person name="Berlin A."/>
            <person name="Brown A."/>
            <person name="Chapman S.B."/>
            <person name="Chen Z."/>
            <person name="Dunbar C."/>
            <person name="Freedman E."/>
            <person name="Gearin G."/>
            <person name="Gellesch M."/>
            <person name="Goldberg J."/>
            <person name="Griggs A."/>
            <person name="Gujja S."/>
            <person name="Heiman D."/>
            <person name="Howarth C."/>
            <person name="Larson L."/>
            <person name="Lui A."/>
            <person name="MacDonald P.J.P."/>
            <person name="Montmayeur A."/>
            <person name="Murphy C."/>
            <person name="Neiman D."/>
            <person name="Pearson M."/>
            <person name="Priest M."/>
            <person name="Roberts A."/>
            <person name="Saif S."/>
            <person name="Shea T."/>
            <person name="Shenoy N."/>
            <person name="Sisk P."/>
            <person name="Stolte C."/>
            <person name="Sykes S."/>
            <person name="Wortman J."/>
            <person name="Nusbaum C."/>
            <person name="Birren B."/>
        </authorList>
    </citation>
    <scope>NUCLEOTIDE SEQUENCE [LARGE SCALE GENOMIC DNA]</scope>
    <source>
        <strain evidence="2 3">ACC19a</strain>
    </source>
</reference>
<keyword evidence="1" id="KW-0472">Membrane</keyword>
<feature type="transmembrane region" description="Helical" evidence="1">
    <location>
        <begin position="6"/>
        <end position="28"/>
    </location>
</feature>
<dbReference type="InterPro" id="IPR012652">
    <property type="entry name" value="ThiW"/>
</dbReference>
<evidence type="ECO:0000256" key="1">
    <source>
        <dbReference type="SAM" id="Phobius"/>
    </source>
</evidence>
<dbReference type="BioCyc" id="EBAC796937-HMP:GMGH-1712-MONOMER"/>
<feature type="transmembrane region" description="Helical" evidence="1">
    <location>
        <begin position="94"/>
        <end position="120"/>
    </location>
</feature>
<name>G9WZV3_9FIRM</name>
<dbReference type="Proteomes" id="UP000006437">
    <property type="component" value="Unassembled WGS sequence"/>
</dbReference>
<evidence type="ECO:0000313" key="3">
    <source>
        <dbReference type="Proteomes" id="UP000006437"/>
    </source>
</evidence>
<dbReference type="RefSeq" id="WP_009525933.1">
    <property type="nucleotide sequence ID" value="NZ_JH414558.1"/>
</dbReference>
<accession>G9WZV3</accession>
<dbReference type="Pfam" id="PF09512">
    <property type="entry name" value="ThiW"/>
    <property type="match status" value="1"/>
</dbReference>
<dbReference type="EMBL" id="AFZE01000009">
    <property type="protein sequence ID" value="EHL15733.1"/>
    <property type="molecule type" value="Genomic_DNA"/>
</dbReference>
<organism evidence="2 3">
    <name type="scientific">Peptoanaerobacter stomatis</name>
    <dbReference type="NCBI Taxonomy" id="796937"/>
    <lineage>
        <taxon>Bacteria</taxon>
        <taxon>Bacillati</taxon>
        <taxon>Bacillota</taxon>
        <taxon>Clostridia</taxon>
        <taxon>Peptostreptococcales</taxon>
        <taxon>Filifactoraceae</taxon>
        <taxon>Peptoanaerobacter</taxon>
    </lineage>
</organism>
<sequence length="163" mass="17386">MNTKKLSYSALFVALGVICSPFNIPLGFAKCFPVQHLINILTAVLLGPLYAVMSAFTTSLIRNLLGTGSLLAFPGSMIGAFLAGMLYKKSKKISFAFFGEIIGTGIIGSLVAYPVALFFLGKEVAIFTFVLPFSVSTIGGSIFALILLKSLEKTNILDKLHLA</sequence>
<comment type="caution">
    <text evidence="2">The sequence shown here is derived from an EMBL/GenBank/DDBJ whole genome shotgun (WGS) entry which is preliminary data.</text>
</comment>
<keyword evidence="1" id="KW-1133">Transmembrane helix</keyword>
<dbReference type="PATRIC" id="fig|796937.3.peg.898"/>
<feature type="transmembrane region" description="Helical" evidence="1">
    <location>
        <begin position="67"/>
        <end position="87"/>
    </location>
</feature>
<protein>
    <submittedName>
        <fullName evidence="2">ThiW protein</fullName>
    </submittedName>
</protein>
<evidence type="ECO:0000313" key="2">
    <source>
        <dbReference type="EMBL" id="EHL15733.1"/>
    </source>
</evidence>
<dbReference type="PIRSF" id="PIRSF024534">
    <property type="entry name" value="ThiW"/>
    <property type="match status" value="1"/>
</dbReference>
<keyword evidence="1" id="KW-0812">Transmembrane</keyword>
<dbReference type="NCBIfam" id="TIGR02359">
    <property type="entry name" value="thiW"/>
    <property type="match status" value="1"/>
</dbReference>
<dbReference type="AlphaFoldDB" id="G9WZV3"/>
<feature type="transmembrane region" description="Helical" evidence="1">
    <location>
        <begin position="40"/>
        <end position="61"/>
    </location>
</feature>